<evidence type="ECO:0000259" key="9">
    <source>
        <dbReference type="Pfam" id="PF20628"/>
    </source>
</evidence>
<dbReference type="GO" id="GO:0005829">
    <property type="term" value="C:cytosol"/>
    <property type="evidence" value="ECO:0007669"/>
    <property type="project" value="TreeGrafter"/>
</dbReference>
<protein>
    <submittedName>
        <fullName evidence="10">Peroxidase</fullName>
    </submittedName>
</protein>
<proteinExistence type="inferred from homology"/>
<dbReference type="Proteomes" id="UP000444960">
    <property type="component" value="Unassembled WGS sequence"/>
</dbReference>
<evidence type="ECO:0000313" key="11">
    <source>
        <dbReference type="Proteomes" id="UP000444960"/>
    </source>
</evidence>
<accession>A0A7I9V901</accession>
<evidence type="ECO:0000256" key="4">
    <source>
        <dbReference type="ARBA" id="ARBA00023002"/>
    </source>
</evidence>
<keyword evidence="5" id="KW-0408">Iron</keyword>
<dbReference type="EMBL" id="BJOV01000003">
    <property type="protein sequence ID" value="GEE01722.1"/>
    <property type="molecule type" value="Genomic_DNA"/>
</dbReference>
<sequence length="334" mass="35461">MGTGQHILTNKTPSALFLVVTVDDGGEGAVRDAISGLAGLVTTVSSRAPESTLSAIVGIGSDAWDRLFTGPRPAELHPFVELAGAVHTAPSTPGDILLHIKSDRADLAFELGRLWTGALGDAVTTVDETHGFRYFDLRDLIGFVDGTENPTGADAVAAILVDEADDPDFAGGSYVAVQRYVTEFAEWNALPVPDQEDAIGRSKLENIEMDDATKPANSHTALTNLPDVDGRPQEIVRDNMPYGAVSDDGDKGTYFIAYSRTPEITEVMLRNMFIGDPEGTHDRLLDFTTAVTGVQFFAPTAEFLADPPPLPDTPPAEPADAPRSDGSLGIGSLR</sequence>
<name>A0A7I9V901_9ACTN</name>
<dbReference type="GO" id="GO:0046872">
    <property type="term" value="F:metal ion binding"/>
    <property type="evidence" value="ECO:0007669"/>
    <property type="project" value="UniProtKB-KW"/>
</dbReference>
<keyword evidence="2 10" id="KW-0575">Peroxidase</keyword>
<keyword evidence="11" id="KW-1185">Reference proteome</keyword>
<evidence type="ECO:0000313" key="10">
    <source>
        <dbReference type="EMBL" id="GEE01722.1"/>
    </source>
</evidence>
<feature type="domain" description="Dyp-type peroxidase N-terminal" evidence="8">
    <location>
        <begin position="5"/>
        <end position="133"/>
    </location>
</feature>
<gene>
    <name evidence="10" type="ORF">nbrc107696_21680</name>
</gene>
<feature type="region of interest" description="Disordered" evidence="7">
    <location>
        <begin position="302"/>
        <end position="334"/>
    </location>
</feature>
<dbReference type="AlphaFoldDB" id="A0A7I9V901"/>
<dbReference type="Pfam" id="PF20628">
    <property type="entry name" value="Dyp_perox_C"/>
    <property type="match status" value="1"/>
</dbReference>
<dbReference type="NCBIfam" id="TIGR01413">
    <property type="entry name" value="Dyp_perox_fam"/>
    <property type="match status" value="1"/>
</dbReference>
<comment type="similarity">
    <text evidence="6">Belongs to the DyP-type peroxidase family.</text>
</comment>
<keyword evidence="3" id="KW-0479">Metal-binding</keyword>
<dbReference type="GO" id="GO:0004601">
    <property type="term" value="F:peroxidase activity"/>
    <property type="evidence" value="ECO:0007669"/>
    <property type="project" value="UniProtKB-KW"/>
</dbReference>
<dbReference type="Pfam" id="PF04261">
    <property type="entry name" value="Dyp_perox_N"/>
    <property type="match status" value="1"/>
</dbReference>
<dbReference type="InterPro" id="IPR048327">
    <property type="entry name" value="Dyp_perox_N"/>
</dbReference>
<reference evidence="11" key="1">
    <citation type="submission" date="2019-06" db="EMBL/GenBank/DDBJ databases">
        <title>Gordonia isolated from sludge of a wastewater treatment plant.</title>
        <authorList>
            <person name="Tamura T."/>
            <person name="Aoyama K."/>
            <person name="Kang Y."/>
            <person name="Saito S."/>
            <person name="Akiyama N."/>
            <person name="Yazawa K."/>
            <person name="Gonoi T."/>
            <person name="Mikami Y."/>
        </authorList>
    </citation>
    <scope>NUCLEOTIDE SEQUENCE [LARGE SCALE GENOMIC DNA]</scope>
    <source>
        <strain evidence="11">NBRC 107696</strain>
    </source>
</reference>
<comment type="caution">
    <text evidence="10">The sequence shown here is derived from an EMBL/GenBank/DDBJ whole genome shotgun (WGS) entry which is preliminary data.</text>
</comment>
<evidence type="ECO:0000256" key="5">
    <source>
        <dbReference type="ARBA" id="ARBA00023004"/>
    </source>
</evidence>
<evidence type="ECO:0000259" key="8">
    <source>
        <dbReference type="Pfam" id="PF04261"/>
    </source>
</evidence>
<dbReference type="GO" id="GO:0020037">
    <property type="term" value="F:heme binding"/>
    <property type="evidence" value="ECO:0007669"/>
    <property type="project" value="InterPro"/>
</dbReference>
<evidence type="ECO:0000256" key="1">
    <source>
        <dbReference type="ARBA" id="ARBA00001970"/>
    </source>
</evidence>
<comment type="cofactor">
    <cofactor evidence="1">
        <name>heme b</name>
        <dbReference type="ChEBI" id="CHEBI:60344"/>
    </cofactor>
</comment>
<dbReference type="OrthoDB" id="3251355at2"/>
<feature type="compositionally biased region" description="Pro residues" evidence="7">
    <location>
        <begin position="306"/>
        <end position="317"/>
    </location>
</feature>
<evidence type="ECO:0000256" key="3">
    <source>
        <dbReference type="ARBA" id="ARBA00022723"/>
    </source>
</evidence>
<evidence type="ECO:0000256" key="2">
    <source>
        <dbReference type="ARBA" id="ARBA00022559"/>
    </source>
</evidence>
<evidence type="ECO:0000256" key="6">
    <source>
        <dbReference type="ARBA" id="ARBA00025737"/>
    </source>
</evidence>
<organism evidence="10 11">
    <name type="scientific">Gordonia spumicola</name>
    <dbReference type="NCBI Taxonomy" id="589161"/>
    <lineage>
        <taxon>Bacteria</taxon>
        <taxon>Bacillati</taxon>
        <taxon>Actinomycetota</taxon>
        <taxon>Actinomycetes</taxon>
        <taxon>Mycobacteriales</taxon>
        <taxon>Gordoniaceae</taxon>
        <taxon>Gordonia</taxon>
    </lineage>
</organism>
<keyword evidence="4" id="KW-0560">Oxidoreductase</keyword>
<dbReference type="InterPro" id="IPR048328">
    <property type="entry name" value="Dyp_perox_C"/>
</dbReference>
<evidence type="ECO:0000256" key="7">
    <source>
        <dbReference type="SAM" id="MobiDB-lite"/>
    </source>
</evidence>
<dbReference type="PANTHER" id="PTHR30521">
    <property type="entry name" value="DEFERROCHELATASE/PEROXIDASE"/>
    <property type="match status" value="1"/>
</dbReference>
<dbReference type="InterPro" id="IPR006314">
    <property type="entry name" value="Dyp_peroxidase"/>
</dbReference>
<dbReference type="PROSITE" id="PS51404">
    <property type="entry name" value="DYP_PEROXIDASE"/>
    <property type="match status" value="1"/>
</dbReference>
<dbReference type="InterPro" id="IPR011008">
    <property type="entry name" value="Dimeric_a/b-barrel"/>
</dbReference>
<feature type="domain" description="Dyp-type peroxidase C-terminal" evidence="9">
    <location>
        <begin position="138"/>
        <end position="302"/>
    </location>
</feature>
<dbReference type="RefSeq" id="WP_161895478.1">
    <property type="nucleotide sequence ID" value="NZ_BJOV01000003.1"/>
</dbReference>
<dbReference type="SUPFAM" id="SSF54909">
    <property type="entry name" value="Dimeric alpha+beta barrel"/>
    <property type="match status" value="1"/>
</dbReference>
<dbReference type="PANTHER" id="PTHR30521:SF0">
    <property type="entry name" value="DYP-TYPE PEROXIDASE FAMILY PROTEIN"/>
    <property type="match status" value="1"/>
</dbReference>